<evidence type="ECO:0000313" key="6">
    <source>
        <dbReference type="EMBL" id="CAL5139714.1"/>
    </source>
</evidence>
<dbReference type="SMART" id="SM00331">
    <property type="entry name" value="PP2C_SIG"/>
    <property type="match status" value="1"/>
</dbReference>
<keyword evidence="1" id="KW-0479">Metal-binding</keyword>
<dbReference type="Pfam" id="PF00481">
    <property type="entry name" value="PP2C"/>
    <property type="match status" value="1"/>
</dbReference>
<proteinExistence type="inferred from homology"/>
<comment type="similarity">
    <text evidence="4">Belongs to the PP2C family.</text>
</comment>
<dbReference type="SMART" id="SM00332">
    <property type="entry name" value="PP2Cc"/>
    <property type="match status" value="1"/>
</dbReference>
<organism evidence="6 7">
    <name type="scientific">Calicophoron daubneyi</name>
    <name type="common">Rumen fluke</name>
    <name type="synonym">Paramphistomum daubneyi</name>
    <dbReference type="NCBI Taxonomy" id="300641"/>
    <lineage>
        <taxon>Eukaryota</taxon>
        <taxon>Metazoa</taxon>
        <taxon>Spiralia</taxon>
        <taxon>Lophotrochozoa</taxon>
        <taxon>Platyhelminthes</taxon>
        <taxon>Trematoda</taxon>
        <taxon>Digenea</taxon>
        <taxon>Plagiorchiida</taxon>
        <taxon>Pronocephalata</taxon>
        <taxon>Paramphistomoidea</taxon>
        <taxon>Paramphistomidae</taxon>
        <taxon>Calicophoron</taxon>
    </lineage>
</organism>
<dbReference type="InterPro" id="IPR015655">
    <property type="entry name" value="PP2C"/>
</dbReference>
<dbReference type="CDD" id="cd00143">
    <property type="entry name" value="PP2Cc"/>
    <property type="match status" value="1"/>
</dbReference>
<comment type="caution">
    <text evidence="6">The sequence shown here is derived from an EMBL/GenBank/DDBJ whole genome shotgun (WGS) entry which is preliminary data.</text>
</comment>
<dbReference type="EMBL" id="CAXLJL010000623">
    <property type="protein sequence ID" value="CAL5139714.1"/>
    <property type="molecule type" value="Genomic_DNA"/>
</dbReference>
<feature type="non-terminal residue" evidence="6">
    <location>
        <position position="1"/>
    </location>
</feature>
<dbReference type="GO" id="GO:0004722">
    <property type="term" value="F:protein serine/threonine phosphatase activity"/>
    <property type="evidence" value="ECO:0007669"/>
    <property type="project" value="InterPro"/>
</dbReference>
<evidence type="ECO:0000259" key="5">
    <source>
        <dbReference type="PROSITE" id="PS51746"/>
    </source>
</evidence>
<evidence type="ECO:0000256" key="4">
    <source>
        <dbReference type="RuleBase" id="RU003465"/>
    </source>
</evidence>
<name>A0AAV2TU09_CALDB</name>
<keyword evidence="3 4" id="KW-0904">Protein phosphatase</keyword>
<dbReference type="PROSITE" id="PS51746">
    <property type="entry name" value="PPM_2"/>
    <property type="match status" value="1"/>
</dbReference>
<evidence type="ECO:0000256" key="3">
    <source>
        <dbReference type="ARBA" id="ARBA00022912"/>
    </source>
</evidence>
<feature type="domain" description="PPM-type phosphatase" evidence="5">
    <location>
        <begin position="78"/>
        <end position="362"/>
    </location>
</feature>
<dbReference type="SUPFAM" id="SSF81606">
    <property type="entry name" value="PP2C-like"/>
    <property type="match status" value="1"/>
</dbReference>
<dbReference type="InterPro" id="IPR000222">
    <property type="entry name" value="PP2C_BS"/>
</dbReference>
<evidence type="ECO:0000256" key="1">
    <source>
        <dbReference type="ARBA" id="ARBA00022723"/>
    </source>
</evidence>
<dbReference type="AlphaFoldDB" id="A0AAV2TU09"/>
<accession>A0AAV2TU09</accession>
<evidence type="ECO:0000313" key="7">
    <source>
        <dbReference type="Proteomes" id="UP001497525"/>
    </source>
</evidence>
<gene>
    <name evidence="6" type="ORF">CDAUBV1_LOCUS14828</name>
</gene>
<dbReference type="PANTHER" id="PTHR47992">
    <property type="entry name" value="PROTEIN PHOSPHATASE"/>
    <property type="match status" value="1"/>
</dbReference>
<sequence length="386" mass="42200">IGEPPLMACRFILKALSARPQLLAARLRSKSNVHSNSTEVPDPSGSPSFDTFPVVNFPVDKEESTEQGLLIPRIDLSHVGCASALGRLESNEDRLLACELSPFLRFFGIFDGHGGPQAADFALAVMPECVRYRLAELTNVYRKRGLSLRSIHPKYLEQVLENAFLEVNNLMSRHFLYYTTAHIRQSTGTTATVVLMRHSYQLVIGHVGDSRALICRKGRIEPLTVNHDPSTLVRLSDLIKGDEGDGITESDRIVASGGHVTTSSLGVPVVNGRLGMTRSLGDLPLKAFGVSAHPQLLSLKVRHSHDSFLVIVSDGVTHVMSDEEIFNIVASSKTPKEAAKSLVEDALLYGSDDNASALVIPFGSWGRYPGLDEKTIDPTRIAFRSY</sequence>
<protein>
    <recommendedName>
        <fullName evidence="5">PPM-type phosphatase domain-containing protein</fullName>
    </recommendedName>
</protein>
<keyword evidence="2 4" id="KW-0378">Hydrolase</keyword>
<dbReference type="Gene3D" id="3.60.40.10">
    <property type="entry name" value="PPM-type phosphatase domain"/>
    <property type="match status" value="1"/>
</dbReference>
<dbReference type="GO" id="GO:0046872">
    <property type="term" value="F:metal ion binding"/>
    <property type="evidence" value="ECO:0007669"/>
    <property type="project" value="UniProtKB-KW"/>
</dbReference>
<reference evidence="6" key="1">
    <citation type="submission" date="2024-06" db="EMBL/GenBank/DDBJ databases">
        <authorList>
            <person name="Liu X."/>
            <person name="Lenzi L."/>
            <person name="Haldenby T S."/>
            <person name="Uol C."/>
        </authorList>
    </citation>
    <scope>NUCLEOTIDE SEQUENCE</scope>
</reference>
<dbReference type="Proteomes" id="UP001497525">
    <property type="component" value="Unassembled WGS sequence"/>
</dbReference>
<dbReference type="InterPro" id="IPR001932">
    <property type="entry name" value="PPM-type_phosphatase-like_dom"/>
</dbReference>
<evidence type="ECO:0000256" key="2">
    <source>
        <dbReference type="ARBA" id="ARBA00022801"/>
    </source>
</evidence>
<dbReference type="PROSITE" id="PS01032">
    <property type="entry name" value="PPM_1"/>
    <property type="match status" value="1"/>
</dbReference>
<dbReference type="InterPro" id="IPR036457">
    <property type="entry name" value="PPM-type-like_dom_sf"/>
</dbReference>